<comment type="caution">
    <text evidence="1">The sequence shown here is derived from an EMBL/GenBank/DDBJ whole genome shotgun (WGS) entry which is preliminary data.</text>
</comment>
<dbReference type="VEuPathDB" id="FungiDB:EYZ11_012472"/>
<proteinExistence type="predicted"/>
<protein>
    <recommendedName>
        <fullName evidence="3">HTH psq-type domain-containing protein</fullName>
    </recommendedName>
</protein>
<accession>A0A4S3J5J4</accession>
<evidence type="ECO:0000313" key="1">
    <source>
        <dbReference type="EMBL" id="THC88081.1"/>
    </source>
</evidence>
<name>A0A4S3J5J4_9EURO</name>
<evidence type="ECO:0000313" key="2">
    <source>
        <dbReference type="Proteomes" id="UP000308092"/>
    </source>
</evidence>
<dbReference type="STRING" id="1220188.A0A4S3J5J4"/>
<dbReference type="Proteomes" id="UP000308092">
    <property type="component" value="Unassembled WGS sequence"/>
</dbReference>
<gene>
    <name evidence="1" type="ORF">EYZ11_012472</name>
</gene>
<dbReference type="AlphaFoldDB" id="A0A4S3J5J4"/>
<sequence length="88" mass="10136">MPRSTGELEKRVLEACKAASKEKKPNLAKIAREYGVLYNTLRGHVYQGKQARNAHTPQNKALDKYQEKALVQWIASMRDLPRDLKTKR</sequence>
<evidence type="ECO:0008006" key="3">
    <source>
        <dbReference type="Google" id="ProtNLM"/>
    </source>
</evidence>
<keyword evidence="2" id="KW-1185">Reference proteome</keyword>
<reference evidence="1 2" key="1">
    <citation type="submission" date="2019-03" db="EMBL/GenBank/DDBJ databases">
        <title>The genome sequence of a newly discovered highly antifungal drug resistant Aspergillus species, Aspergillus tanneri NIH 1004.</title>
        <authorList>
            <person name="Mounaud S."/>
            <person name="Singh I."/>
            <person name="Joardar V."/>
            <person name="Pakala S."/>
            <person name="Pakala S."/>
            <person name="Venepally P."/>
            <person name="Hoover J."/>
            <person name="Nierman W."/>
            <person name="Chung J."/>
            <person name="Losada L."/>
        </authorList>
    </citation>
    <scope>NUCLEOTIDE SEQUENCE [LARGE SCALE GENOMIC DNA]</scope>
    <source>
        <strain evidence="1 2">NIH1004</strain>
    </source>
</reference>
<organism evidence="1 2">
    <name type="scientific">Aspergillus tanneri</name>
    <dbReference type="NCBI Taxonomy" id="1220188"/>
    <lineage>
        <taxon>Eukaryota</taxon>
        <taxon>Fungi</taxon>
        <taxon>Dikarya</taxon>
        <taxon>Ascomycota</taxon>
        <taxon>Pezizomycotina</taxon>
        <taxon>Eurotiomycetes</taxon>
        <taxon>Eurotiomycetidae</taxon>
        <taxon>Eurotiales</taxon>
        <taxon>Aspergillaceae</taxon>
        <taxon>Aspergillus</taxon>
        <taxon>Aspergillus subgen. Circumdati</taxon>
    </lineage>
</organism>
<dbReference type="EMBL" id="SOSA01000943">
    <property type="protein sequence ID" value="THC88081.1"/>
    <property type="molecule type" value="Genomic_DNA"/>
</dbReference>